<evidence type="ECO:0000313" key="12">
    <source>
        <dbReference type="Proteomes" id="UP001470230"/>
    </source>
</evidence>
<evidence type="ECO:0000313" key="11">
    <source>
        <dbReference type="EMBL" id="KAK8889747.1"/>
    </source>
</evidence>
<feature type="domain" description="PAS" evidence="9">
    <location>
        <begin position="1238"/>
        <end position="1289"/>
    </location>
</feature>
<evidence type="ECO:0000256" key="1">
    <source>
        <dbReference type="ARBA" id="ARBA00004370"/>
    </source>
</evidence>
<dbReference type="Proteomes" id="UP001470230">
    <property type="component" value="Unassembled WGS sequence"/>
</dbReference>
<feature type="transmembrane region" description="Helical" evidence="8">
    <location>
        <begin position="281"/>
        <end position="303"/>
    </location>
</feature>
<feature type="compositionally biased region" description="Acidic residues" evidence="7">
    <location>
        <begin position="1294"/>
        <end position="1310"/>
    </location>
</feature>
<dbReference type="PANTHER" id="PTHR11920:SF335">
    <property type="entry name" value="GUANYLATE CYCLASE"/>
    <property type="match status" value="1"/>
</dbReference>
<dbReference type="SUPFAM" id="SSF55785">
    <property type="entry name" value="PYP-like sensor domain (PAS domain)"/>
    <property type="match status" value="1"/>
</dbReference>
<accession>A0ABR2KF68</accession>
<protein>
    <recommendedName>
        <fullName evidence="13">Adenylate and Guanylate cyclase catalytic domain containing protein</fullName>
    </recommendedName>
</protein>
<evidence type="ECO:0000256" key="7">
    <source>
        <dbReference type="SAM" id="MobiDB-lite"/>
    </source>
</evidence>
<feature type="transmembrane region" description="Helical" evidence="8">
    <location>
        <begin position="1169"/>
        <end position="1190"/>
    </location>
</feature>
<evidence type="ECO:0000259" key="9">
    <source>
        <dbReference type="PROSITE" id="PS50112"/>
    </source>
</evidence>
<gene>
    <name evidence="11" type="ORF">M9Y10_034501</name>
</gene>
<evidence type="ECO:0000256" key="6">
    <source>
        <dbReference type="ARBA" id="ARBA00023239"/>
    </source>
</evidence>
<dbReference type="InterPro" id="IPR035965">
    <property type="entry name" value="PAS-like_dom_sf"/>
</dbReference>
<keyword evidence="3" id="KW-0547">Nucleotide-binding</keyword>
<evidence type="ECO:0008006" key="13">
    <source>
        <dbReference type="Google" id="ProtNLM"/>
    </source>
</evidence>
<keyword evidence="2 8" id="KW-0812">Transmembrane</keyword>
<evidence type="ECO:0000256" key="4">
    <source>
        <dbReference type="ARBA" id="ARBA00022989"/>
    </source>
</evidence>
<proteinExistence type="predicted"/>
<evidence type="ECO:0000256" key="3">
    <source>
        <dbReference type="ARBA" id="ARBA00022741"/>
    </source>
</evidence>
<feature type="transmembrane region" description="Helical" evidence="8">
    <location>
        <begin position="952"/>
        <end position="976"/>
    </location>
</feature>
<dbReference type="InterPro" id="IPR050401">
    <property type="entry name" value="Cyclic_nucleotide_synthase"/>
</dbReference>
<feature type="transmembrane region" description="Helical" evidence="8">
    <location>
        <begin position="254"/>
        <end position="274"/>
    </location>
</feature>
<feature type="transmembrane region" description="Helical" evidence="8">
    <location>
        <begin position="861"/>
        <end position="883"/>
    </location>
</feature>
<feature type="transmembrane region" description="Helical" evidence="8">
    <location>
        <begin position="86"/>
        <end position="103"/>
    </location>
</feature>
<feature type="transmembrane region" description="Helical" evidence="8">
    <location>
        <begin position="309"/>
        <end position="332"/>
    </location>
</feature>
<dbReference type="EMBL" id="JAPFFF010000005">
    <property type="protein sequence ID" value="KAK8889747.1"/>
    <property type="molecule type" value="Genomic_DNA"/>
</dbReference>
<dbReference type="CDD" id="cd07302">
    <property type="entry name" value="CHD"/>
    <property type="match status" value="1"/>
</dbReference>
<keyword evidence="12" id="KW-1185">Reference proteome</keyword>
<dbReference type="SMART" id="SM00044">
    <property type="entry name" value="CYCc"/>
    <property type="match status" value="1"/>
</dbReference>
<comment type="subcellular location">
    <subcellularLocation>
        <location evidence="1">Membrane</location>
    </subcellularLocation>
</comment>
<dbReference type="InterPro" id="IPR000014">
    <property type="entry name" value="PAS"/>
</dbReference>
<dbReference type="Gene3D" id="3.30.70.1230">
    <property type="entry name" value="Nucleotide cyclase"/>
    <property type="match status" value="1"/>
</dbReference>
<reference evidence="11 12" key="1">
    <citation type="submission" date="2024-04" db="EMBL/GenBank/DDBJ databases">
        <title>Tritrichomonas musculus Genome.</title>
        <authorList>
            <person name="Alves-Ferreira E."/>
            <person name="Grigg M."/>
            <person name="Lorenzi H."/>
            <person name="Galac M."/>
        </authorList>
    </citation>
    <scope>NUCLEOTIDE SEQUENCE [LARGE SCALE GENOMIC DNA]</scope>
    <source>
        <strain evidence="11 12">EAF2021</strain>
    </source>
</reference>
<dbReference type="PROSITE" id="PS50112">
    <property type="entry name" value="PAS"/>
    <property type="match status" value="1"/>
</dbReference>
<evidence type="ECO:0000259" key="10">
    <source>
        <dbReference type="PROSITE" id="PS50125"/>
    </source>
</evidence>
<feature type="domain" description="Guanylate cyclase" evidence="10">
    <location>
        <begin position="1437"/>
        <end position="1569"/>
    </location>
</feature>
<feature type="transmembrane region" description="Helical" evidence="8">
    <location>
        <begin position="185"/>
        <end position="211"/>
    </location>
</feature>
<dbReference type="InterPro" id="IPR001054">
    <property type="entry name" value="A/G_cyclase"/>
</dbReference>
<dbReference type="Pfam" id="PF13426">
    <property type="entry name" value="PAS_9"/>
    <property type="match status" value="1"/>
</dbReference>
<feature type="region of interest" description="Disordered" evidence="7">
    <location>
        <begin position="1286"/>
        <end position="1314"/>
    </location>
</feature>
<organism evidence="11 12">
    <name type="scientific">Tritrichomonas musculus</name>
    <dbReference type="NCBI Taxonomy" id="1915356"/>
    <lineage>
        <taxon>Eukaryota</taxon>
        <taxon>Metamonada</taxon>
        <taxon>Parabasalia</taxon>
        <taxon>Tritrichomonadida</taxon>
        <taxon>Tritrichomonadidae</taxon>
        <taxon>Tritrichomonas</taxon>
    </lineage>
</organism>
<evidence type="ECO:0000256" key="8">
    <source>
        <dbReference type="SAM" id="Phobius"/>
    </source>
</evidence>
<feature type="transmembrane region" description="Helical" evidence="8">
    <location>
        <begin position="143"/>
        <end position="165"/>
    </location>
</feature>
<keyword evidence="6" id="KW-0456">Lyase</keyword>
<evidence type="ECO:0000256" key="5">
    <source>
        <dbReference type="ARBA" id="ARBA00023136"/>
    </source>
</evidence>
<feature type="transmembrane region" description="Helical" evidence="8">
    <location>
        <begin position="631"/>
        <end position="655"/>
    </location>
</feature>
<sequence>MESSKQSASSTGNSSFAISEERFHGILDVPKKRLYRKSAFDLISYIYSQYKAPSYYLISISTWRALQFLVPGFFAGNKVLYPENELMRYILAFFSFFNRIVPTTVEKEYFIPFTGAYLCLIFLFFLVVIICSNILQKSGKINIYWCKFLVLFFEGPLVLLPPIMLSQAGGQLGLIFIEKGDKENVAVWILFVLLVLFHLFITFFHTIFIAVSLTFRPTSLATFYFSVQFQIINIASVLGFIGSISPYCPKIARYILYVLTILLSIFTFIWNFGYFQIINSFFNSVLMSMIVVSLFSTIVSFICDILKKSIPAIILLCDVLVLIIGFLVFYILRRRSLMKIQVRLDLIESESEDFDSMKITPFDALSLAINGFTLGHQFVLSWDYFRLITDRWPNYVPSLIIWARFCSAFPEETGDLLWIDNKIKKLKLHKNYASHLRAQIIFLARQREDSMTHTLKKKINKAMREVQFGKNRLRHFWECVIQGNLVDMEAAAVSAQMSIRNAEFDMLHLINAYPNNSYVARVYSRFLLNVKGDKLEYVKWRSNCDLLKSGQKIVQDQAQQETLNLFPNILSLTVKKQRLTITTGLFGESTTSAPSISSSSCQIEEADEDHSILMNSVRDSIRRMKIPAISCIRVSLIIFILIFIVIWLPAIYIIYYVKSDDTFRIIELSCKASFLRNSLSLIMLQSLFRTSYHLNIFPTPIEYQDIIDANENYPNSGGFLFNSTEDFANLMTLANVQLDDLREISKYDLSKNVHLRNAQSSLFDSKFRVTQIVDVNLTDNTYSNQTESKSVESAVLSILMSCREPIYIKSQEEALRLINSGLMPNMYVNFNVAIEGISTFCKEMTQYTSSLVNDLNNIVDIISYVGFALASAFTIGMMIYAFIEIRKQKRIIIHAFMTIPKHVISKIVDTLKINAEQEIEAETSNDETGEITRNKQEENFLALLGTTSSKSVLFSAVTIIMVSIFLMGLGTCLNVYNGVHQIQKSANIILYAAPDVDYLYGSITEFSNGLIENFRLAMLDSNFPFFTDGQHNRLSIIESGDEHIQKGRDYFYSVRFGNAEMGIHDIGHFDTHLVNLLTIGEGIRPITSPLGLHYTYESLSSDSLILLYSVLLPRLFRIARYDTIEINPDMLYLTEISTGHLYHNFFNDDRLWLPGVGRDEFDSKFTFSLLYTFLIYLAIFIFIIVLFVMLSKVNASLKWMTEALLQCPPEVLMNSKQIVRLITGHFKEKKMNVKTDQNDQYYDEIVDKFIDSVIFVKPDLTIVSANPATVRVIGVNPEEVTGKHLREILKSPATDDDDTKSDNSDDDENNEGSSIDRFFTQINEALNGRKSFNFNYNVESLKPDGSSVFLNISVNAITKKGFIKNIIDSRVGSRSGSSLKHLIIVFRDISQSILSKRLLKEERMRSENLLRHILPPVIVDGLQRGESDVSFGVVSASIVFMDIVSFTPWCASNTAQGVMSTLNRLFKELDWILSLHPTLTKMKCIGDCYVAAGGIFEDPNVPEIHAKEMTHFGCLATKAVTKVNGEIGQNLRIRVGINTGGPIAAGVLGVDRPTFEIFGPTINMAQQMEHHGVPMMVHVSRSVYELIYSGDFSIKERGEIEVKNKMVTTYLVDPEPVEYPPNGP</sequence>
<name>A0ABR2KF68_9EUKA</name>
<dbReference type="PANTHER" id="PTHR11920">
    <property type="entry name" value="GUANYLYL CYCLASE"/>
    <property type="match status" value="1"/>
</dbReference>
<comment type="caution">
    <text evidence="11">The sequence shown here is derived from an EMBL/GenBank/DDBJ whole genome shotgun (WGS) entry which is preliminary data.</text>
</comment>
<dbReference type="PROSITE" id="PS50125">
    <property type="entry name" value="GUANYLATE_CYCLASE_2"/>
    <property type="match status" value="1"/>
</dbReference>
<feature type="transmembrane region" description="Helical" evidence="8">
    <location>
        <begin position="223"/>
        <end position="242"/>
    </location>
</feature>
<dbReference type="SMART" id="SM00091">
    <property type="entry name" value="PAS"/>
    <property type="match status" value="1"/>
</dbReference>
<dbReference type="NCBIfam" id="TIGR00229">
    <property type="entry name" value="sensory_box"/>
    <property type="match status" value="1"/>
</dbReference>
<evidence type="ECO:0000256" key="2">
    <source>
        <dbReference type="ARBA" id="ARBA00022692"/>
    </source>
</evidence>
<keyword evidence="4 8" id="KW-1133">Transmembrane helix</keyword>
<dbReference type="Pfam" id="PF00211">
    <property type="entry name" value="Guanylate_cyc"/>
    <property type="match status" value="1"/>
</dbReference>
<dbReference type="InterPro" id="IPR029787">
    <property type="entry name" value="Nucleotide_cyclase"/>
</dbReference>
<keyword evidence="5 8" id="KW-0472">Membrane</keyword>
<dbReference type="Gene3D" id="3.30.450.20">
    <property type="entry name" value="PAS domain"/>
    <property type="match status" value="1"/>
</dbReference>
<dbReference type="SUPFAM" id="SSF55073">
    <property type="entry name" value="Nucleotide cyclase"/>
    <property type="match status" value="1"/>
</dbReference>
<feature type="transmembrane region" description="Helical" evidence="8">
    <location>
        <begin position="109"/>
        <end position="131"/>
    </location>
</feature>